<reference evidence="11 12" key="1">
    <citation type="submission" date="2020-08" db="EMBL/GenBank/DDBJ databases">
        <authorList>
            <person name="Hejnol A."/>
        </authorList>
    </citation>
    <scope>NUCLEOTIDE SEQUENCE [LARGE SCALE GENOMIC DNA]</scope>
</reference>
<keyword evidence="7" id="KW-0539">Nucleus</keyword>
<dbReference type="GO" id="GO:0003712">
    <property type="term" value="F:transcription coregulator activity"/>
    <property type="evidence" value="ECO:0007669"/>
    <property type="project" value="TreeGrafter"/>
</dbReference>
<name>A0A7I8VZ65_9ANNE</name>
<dbReference type="GO" id="GO:0003677">
    <property type="term" value="F:DNA binding"/>
    <property type="evidence" value="ECO:0007669"/>
    <property type="project" value="TreeGrafter"/>
</dbReference>
<dbReference type="PANTHER" id="PTHR12920">
    <property type="entry name" value="RYBP AND YAF2-RELATED"/>
    <property type="match status" value="1"/>
</dbReference>
<evidence type="ECO:0000256" key="3">
    <source>
        <dbReference type="ARBA" id="ARBA00022771"/>
    </source>
</evidence>
<evidence type="ECO:0000256" key="5">
    <source>
        <dbReference type="ARBA" id="ARBA00023015"/>
    </source>
</evidence>
<feature type="region of interest" description="Disordered" evidence="9">
    <location>
        <begin position="178"/>
        <end position="202"/>
    </location>
</feature>
<protein>
    <submittedName>
        <fullName evidence="11">DgyrCDS8407</fullName>
    </submittedName>
</protein>
<dbReference type="Gene3D" id="4.10.1060.10">
    <property type="entry name" value="Zinc finger, RanBP2-type"/>
    <property type="match status" value="1"/>
</dbReference>
<dbReference type="SUPFAM" id="SSF90209">
    <property type="entry name" value="Ran binding protein zinc finger-like"/>
    <property type="match status" value="1"/>
</dbReference>
<dbReference type="Proteomes" id="UP000549394">
    <property type="component" value="Unassembled WGS sequence"/>
</dbReference>
<feature type="compositionally biased region" description="Polar residues" evidence="9">
    <location>
        <begin position="76"/>
        <end position="91"/>
    </location>
</feature>
<dbReference type="GO" id="GO:0005634">
    <property type="term" value="C:nucleus"/>
    <property type="evidence" value="ECO:0007669"/>
    <property type="project" value="UniProtKB-SubCell"/>
</dbReference>
<feature type="compositionally biased region" description="Acidic residues" evidence="9">
    <location>
        <begin position="104"/>
        <end position="119"/>
    </location>
</feature>
<keyword evidence="5" id="KW-0805">Transcription regulation</keyword>
<evidence type="ECO:0000259" key="10">
    <source>
        <dbReference type="PROSITE" id="PS50199"/>
    </source>
</evidence>
<dbReference type="OrthoDB" id="10063208at2759"/>
<evidence type="ECO:0000256" key="6">
    <source>
        <dbReference type="ARBA" id="ARBA00023163"/>
    </source>
</evidence>
<evidence type="ECO:0000313" key="11">
    <source>
        <dbReference type="EMBL" id="CAD5119824.1"/>
    </source>
</evidence>
<keyword evidence="2" id="KW-0479">Metal-binding</keyword>
<sequence>METKKGRKRAKQTAEETWECTMCTFENPSESFACQMCETKKGTSTRKPASVGISQEFSVASTKAKRRRPKSVEKPQITTSPAGYNSISPSPSAEVPNTDRSYEVEENAPEPEPEQEQEPPEPTTQSCLFKRNFSFQKNPRTKSKRPPKHKNVIRSTAVRTKITVNGVTVMFIDYQPKKTDTTNVSISDDKVDHLSDAENSKS</sequence>
<feature type="compositionally biased region" description="Polar residues" evidence="9">
    <location>
        <begin position="52"/>
        <end position="61"/>
    </location>
</feature>
<keyword evidence="6" id="KW-0804">Transcription</keyword>
<dbReference type="GO" id="GO:0045893">
    <property type="term" value="P:positive regulation of DNA-templated transcription"/>
    <property type="evidence" value="ECO:0007669"/>
    <property type="project" value="InterPro"/>
</dbReference>
<keyword evidence="3 8" id="KW-0863">Zinc-finger</keyword>
<evidence type="ECO:0000256" key="9">
    <source>
        <dbReference type="SAM" id="MobiDB-lite"/>
    </source>
</evidence>
<comment type="subcellular location">
    <subcellularLocation>
        <location evidence="1">Nucleus</location>
    </subcellularLocation>
</comment>
<proteinExistence type="predicted"/>
<dbReference type="Pfam" id="PF17219">
    <property type="entry name" value="YAF2_RYBP"/>
    <property type="match status" value="1"/>
</dbReference>
<feature type="compositionally biased region" description="Basic residues" evidence="9">
    <location>
        <begin position="139"/>
        <end position="151"/>
    </location>
</feature>
<dbReference type="PROSITE" id="PS50199">
    <property type="entry name" value="ZF_RANBP2_2"/>
    <property type="match status" value="1"/>
</dbReference>
<gene>
    <name evidence="11" type="ORF">DGYR_LOCUS8011</name>
</gene>
<dbReference type="EMBL" id="CAJFCJ010000011">
    <property type="protein sequence ID" value="CAD5119824.1"/>
    <property type="molecule type" value="Genomic_DNA"/>
</dbReference>
<dbReference type="InterPro" id="IPR001876">
    <property type="entry name" value="Znf_RanBP2"/>
</dbReference>
<evidence type="ECO:0000256" key="1">
    <source>
        <dbReference type="ARBA" id="ARBA00004123"/>
    </source>
</evidence>
<feature type="region of interest" description="Disordered" evidence="9">
    <location>
        <begin position="39"/>
        <end position="151"/>
    </location>
</feature>
<evidence type="ECO:0000256" key="8">
    <source>
        <dbReference type="PROSITE-ProRule" id="PRU00322"/>
    </source>
</evidence>
<dbReference type="PANTHER" id="PTHR12920:SF4">
    <property type="entry name" value="GEO03726P1"/>
    <property type="match status" value="1"/>
</dbReference>
<keyword evidence="12" id="KW-1185">Reference proteome</keyword>
<dbReference type="PROSITE" id="PS01358">
    <property type="entry name" value="ZF_RANBP2_1"/>
    <property type="match status" value="1"/>
</dbReference>
<dbReference type="InterPro" id="IPR039958">
    <property type="entry name" value="RYBP/YAF2"/>
</dbReference>
<comment type="caution">
    <text evidence="11">The sequence shown here is derived from an EMBL/GenBank/DDBJ whole genome shotgun (WGS) entry which is preliminary data.</text>
</comment>
<feature type="compositionally biased region" description="Basic and acidic residues" evidence="9">
    <location>
        <begin position="187"/>
        <end position="202"/>
    </location>
</feature>
<dbReference type="GO" id="GO:0008270">
    <property type="term" value="F:zinc ion binding"/>
    <property type="evidence" value="ECO:0007669"/>
    <property type="project" value="UniProtKB-KW"/>
</dbReference>
<evidence type="ECO:0000256" key="7">
    <source>
        <dbReference type="ARBA" id="ARBA00023242"/>
    </source>
</evidence>
<keyword evidence="4" id="KW-0862">Zinc</keyword>
<feature type="domain" description="RanBP2-type" evidence="10">
    <location>
        <begin position="14"/>
        <end position="43"/>
    </location>
</feature>
<dbReference type="InterPro" id="IPR036443">
    <property type="entry name" value="Znf_RanBP2_sf"/>
</dbReference>
<dbReference type="SMART" id="SM00547">
    <property type="entry name" value="ZnF_RBZ"/>
    <property type="match status" value="1"/>
</dbReference>
<dbReference type="InterPro" id="IPR033774">
    <property type="entry name" value="YAF2_RYBP"/>
</dbReference>
<evidence type="ECO:0000313" key="12">
    <source>
        <dbReference type="Proteomes" id="UP000549394"/>
    </source>
</evidence>
<evidence type="ECO:0000256" key="2">
    <source>
        <dbReference type="ARBA" id="ARBA00022723"/>
    </source>
</evidence>
<accession>A0A7I8VZ65</accession>
<feature type="compositionally biased region" description="Polar residues" evidence="9">
    <location>
        <begin position="123"/>
        <end position="138"/>
    </location>
</feature>
<evidence type="ECO:0000256" key="4">
    <source>
        <dbReference type="ARBA" id="ARBA00022833"/>
    </source>
</evidence>
<dbReference type="AlphaFoldDB" id="A0A7I8VZ65"/>
<organism evidence="11 12">
    <name type="scientific">Dimorphilus gyrociliatus</name>
    <dbReference type="NCBI Taxonomy" id="2664684"/>
    <lineage>
        <taxon>Eukaryota</taxon>
        <taxon>Metazoa</taxon>
        <taxon>Spiralia</taxon>
        <taxon>Lophotrochozoa</taxon>
        <taxon>Annelida</taxon>
        <taxon>Polychaeta</taxon>
        <taxon>Polychaeta incertae sedis</taxon>
        <taxon>Dinophilidae</taxon>
        <taxon>Dimorphilus</taxon>
    </lineage>
</organism>